<protein>
    <submittedName>
        <fullName evidence="1 2">Uncharacterized protein</fullName>
    </submittedName>
</protein>
<dbReference type="EMBL" id="GL385396">
    <property type="protein sequence ID" value="EJT79320.1"/>
    <property type="molecule type" value="Genomic_DNA"/>
</dbReference>
<reference evidence="2" key="5">
    <citation type="submission" date="2018-04" db="UniProtKB">
        <authorList>
            <consortium name="EnsemblFungi"/>
        </authorList>
    </citation>
    <scope>IDENTIFICATION</scope>
    <source>
        <strain evidence="2">R3-111a-1</strain>
    </source>
</reference>
<dbReference type="Proteomes" id="UP000006039">
    <property type="component" value="Unassembled WGS sequence"/>
</dbReference>
<name>J3NT07_GAET3</name>
<proteinExistence type="predicted"/>
<accession>J3NT07</accession>
<dbReference type="VEuPathDB" id="FungiDB:GGTG_04405"/>
<sequence>MLENKSCASSGSWERGELEGWVRWTGLTRVPRSRTPSAGPVRRELGADVGRGLERRRWRHRNGGRGVDGAGAVRVGGASARHRVAREESFGIVDDKGNASTHDLVVSYQT</sequence>
<evidence type="ECO:0000313" key="3">
    <source>
        <dbReference type="Proteomes" id="UP000006039"/>
    </source>
</evidence>
<dbReference type="EnsemblFungi" id="EJT79320">
    <property type="protein sequence ID" value="EJT79320"/>
    <property type="gene ID" value="GGTG_04405"/>
</dbReference>
<dbReference type="HOGENOM" id="CLU_2171237_0_0_1"/>
<keyword evidence="3" id="KW-1185">Reference proteome</keyword>
<organism evidence="1">
    <name type="scientific">Gaeumannomyces tritici (strain R3-111a-1)</name>
    <name type="common">Wheat and barley take-all root rot fungus</name>
    <name type="synonym">Gaeumannomyces graminis var. tritici</name>
    <dbReference type="NCBI Taxonomy" id="644352"/>
    <lineage>
        <taxon>Eukaryota</taxon>
        <taxon>Fungi</taxon>
        <taxon>Dikarya</taxon>
        <taxon>Ascomycota</taxon>
        <taxon>Pezizomycotina</taxon>
        <taxon>Sordariomycetes</taxon>
        <taxon>Sordariomycetidae</taxon>
        <taxon>Magnaporthales</taxon>
        <taxon>Magnaporthaceae</taxon>
        <taxon>Gaeumannomyces</taxon>
    </lineage>
</organism>
<reference evidence="1" key="2">
    <citation type="submission" date="2010-07" db="EMBL/GenBank/DDBJ databases">
        <authorList>
            <consortium name="The Broad Institute Genome Sequencing Platform"/>
            <consortium name="Broad Institute Genome Sequencing Center for Infectious Disease"/>
            <person name="Ma L.-J."/>
            <person name="Dead R."/>
            <person name="Young S."/>
            <person name="Zeng Q."/>
            <person name="Koehrsen M."/>
            <person name="Alvarado L."/>
            <person name="Berlin A."/>
            <person name="Chapman S.B."/>
            <person name="Chen Z."/>
            <person name="Freedman E."/>
            <person name="Gellesch M."/>
            <person name="Goldberg J."/>
            <person name="Griggs A."/>
            <person name="Gujja S."/>
            <person name="Heilman E.R."/>
            <person name="Heiman D."/>
            <person name="Hepburn T."/>
            <person name="Howarth C."/>
            <person name="Jen D."/>
            <person name="Larson L."/>
            <person name="Mehta T."/>
            <person name="Neiman D."/>
            <person name="Pearson M."/>
            <person name="Roberts A."/>
            <person name="Saif S."/>
            <person name="Shea T."/>
            <person name="Shenoy N."/>
            <person name="Sisk P."/>
            <person name="Stolte C."/>
            <person name="Sykes S."/>
            <person name="Walk T."/>
            <person name="White J."/>
            <person name="Yandava C."/>
            <person name="Haas B."/>
            <person name="Nusbaum C."/>
            <person name="Birren B."/>
        </authorList>
    </citation>
    <scope>NUCLEOTIDE SEQUENCE</scope>
    <source>
        <strain evidence="1">R3-111a-1</strain>
    </source>
</reference>
<dbReference type="RefSeq" id="XP_009220465.1">
    <property type="nucleotide sequence ID" value="XM_009222201.1"/>
</dbReference>
<reference evidence="3" key="1">
    <citation type="submission" date="2010-07" db="EMBL/GenBank/DDBJ databases">
        <title>The genome sequence of Gaeumannomyces graminis var. tritici strain R3-111a-1.</title>
        <authorList>
            <consortium name="The Broad Institute Genome Sequencing Platform"/>
            <person name="Ma L.-J."/>
            <person name="Dead R."/>
            <person name="Young S."/>
            <person name="Zeng Q."/>
            <person name="Koehrsen M."/>
            <person name="Alvarado L."/>
            <person name="Berlin A."/>
            <person name="Chapman S.B."/>
            <person name="Chen Z."/>
            <person name="Freedman E."/>
            <person name="Gellesch M."/>
            <person name="Goldberg J."/>
            <person name="Griggs A."/>
            <person name="Gujja S."/>
            <person name="Heilman E.R."/>
            <person name="Heiman D."/>
            <person name="Hepburn T."/>
            <person name="Howarth C."/>
            <person name="Jen D."/>
            <person name="Larson L."/>
            <person name="Mehta T."/>
            <person name="Neiman D."/>
            <person name="Pearson M."/>
            <person name="Roberts A."/>
            <person name="Saif S."/>
            <person name="Shea T."/>
            <person name="Shenoy N."/>
            <person name="Sisk P."/>
            <person name="Stolte C."/>
            <person name="Sykes S."/>
            <person name="Walk T."/>
            <person name="White J."/>
            <person name="Yandava C."/>
            <person name="Haas B."/>
            <person name="Nusbaum C."/>
            <person name="Birren B."/>
        </authorList>
    </citation>
    <scope>NUCLEOTIDE SEQUENCE [LARGE SCALE GENOMIC DNA]</scope>
    <source>
        <strain evidence="3">R3-111a-1</strain>
    </source>
</reference>
<evidence type="ECO:0000313" key="1">
    <source>
        <dbReference type="EMBL" id="EJT79320.1"/>
    </source>
</evidence>
<gene>
    <name evidence="2" type="primary">20344863</name>
    <name evidence="1" type="ORF">GGTG_04405</name>
</gene>
<reference evidence="2" key="4">
    <citation type="journal article" date="2015" name="G3 (Bethesda)">
        <title>Genome sequences of three phytopathogenic species of the Magnaporthaceae family of fungi.</title>
        <authorList>
            <person name="Okagaki L.H."/>
            <person name="Nunes C.C."/>
            <person name="Sailsbery J."/>
            <person name="Clay B."/>
            <person name="Brown D."/>
            <person name="John T."/>
            <person name="Oh Y."/>
            <person name="Young N."/>
            <person name="Fitzgerald M."/>
            <person name="Haas B.J."/>
            <person name="Zeng Q."/>
            <person name="Young S."/>
            <person name="Adiconis X."/>
            <person name="Fan L."/>
            <person name="Levin J.Z."/>
            <person name="Mitchell T.K."/>
            <person name="Okubara P.A."/>
            <person name="Farman M.L."/>
            <person name="Kohn L.M."/>
            <person name="Birren B."/>
            <person name="Ma L.-J."/>
            <person name="Dean R.A."/>
        </authorList>
    </citation>
    <scope>NUCLEOTIDE SEQUENCE</scope>
    <source>
        <strain evidence="2">R3-111a-1</strain>
    </source>
</reference>
<evidence type="ECO:0000313" key="2">
    <source>
        <dbReference type="EnsemblFungi" id="EJT79320"/>
    </source>
</evidence>
<reference evidence="1" key="3">
    <citation type="submission" date="2010-09" db="EMBL/GenBank/DDBJ databases">
        <title>Annotation of Gaeumannomyces graminis var. tritici R3-111a-1.</title>
        <authorList>
            <consortium name="The Broad Institute Genome Sequencing Platform"/>
            <person name="Ma L.-J."/>
            <person name="Dead R."/>
            <person name="Young S.K."/>
            <person name="Zeng Q."/>
            <person name="Gargeya S."/>
            <person name="Fitzgerald M."/>
            <person name="Haas B."/>
            <person name="Abouelleil A."/>
            <person name="Alvarado L."/>
            <person name="Arachchi H.M."/>
            <person name="Berlin A."/>
            <person name="Brown A."/>
            <person name="Chapman S.B."/>
            <person name="Chen Z."/>
            <person name="Dunbar C."/>
            <person name="Freedman E."/>
            <person name="Gearin G."/>
            <person name="Gellesch M."/>
            <person name="Goldberg J."/>
            <person name="Griggs A."/>
            <person name="Gujja S."/>
            <person name="Heiman D."/>
            <person name="Howarth C."/>
            <person name="Larson L."/>
            <person name="Lui A."/>
            <person name="MacDonald P.J.P."/>
            <person name="Mehta T."/>
            <person name="Montmayeur A."/>
            <person name="Murphy C."/>
            <person name="Neiman D."/>
            <person name="Pearson M."/>
            <person name="Priest M."/>
            <person name="Roberts A."/>
            <person name="Saif S."/>
            <person name="Shea T."/>
            <person name="Shenoy N."/>
            <person name="Sisk P."/>
            <person name="Stolte C."/>
            <person name="Sykes S."/>
            <person name="Yandava C."/>
            <person name="Wortman J."/>
            <person name="Nusbaum C."/>
            <person name="Birren B."/>
        </authorList>
    </citation>
    <scope>NUCLEOTIDE SEQUENCE</scope>
    <source>
        <strain evidence="1">R3-111a-1</strain>
    </source>
</reference>
<dbReference type="GeneID" id="20344863"/>
<dbReference type="AlphaFoldDB" id="J3NT07"/>